<name>A0A4P9ZWT3_9FUNG</name>
<keyword evidence="2" id="KW-1185">Reference proteome</keyword>
<dbReference type="OrthoDB" id="2114940at2759"/>
<reference evidence="2" key="1">
    <citation type="journal article" date="2018" name="Nat. Microbiol.">
        <title>Leveraging single-cell genomics to expand the fungal tree of life.</title>
        <authorList>
            <person name="Ahrendt S.R."/>
            <person name="Quandt C.A."/>
            <person name="Ciobanu D."/>
            <person name="Clum A."/>
            <person name="Salamov A."/>
            <person name="Andreopoulos B."/>
            <person name="Cheng J.F."/>
            <person name="Woyke T."/>
            <person name="Pelin A."/>
            <person name="Henrissat B."/>
            <person name="Reynolds N.K."/>
            <person name="Benny G.L."/>
            <person name="Smith M.E."/>
            <person name="James T.Y."/>
            <person name="Grigoriev I.V."/>
        </authorList>
    </citation>
    <scope>NUCLEOTIDE SEQUENCE [LARGE SCALE GENOMIC DNA]</scope>
    <source>
        <strain evidence="2">RSA 468</strain>
    </source>
</reference>
<gene>
    <name evidence="1" type="ORF">BJ085DRAFT_30631</name>
</gene>
<organism evidence="1 2">
    <name type="scientific">Dimargaris cristalligena</name>
    <dbReference type="NCBI Taxonomy" id="215637"/>
    <lineage>
        <taxon>Eukaryota</taxon>
        <taxon>Fungi</taxon>
        <taxon>Fungi incertae sedis</taxon>
        <taxon>Zoopagomycota</taxon>
        <taxon>Kickxellomycotina</taxon>
        <taxon>Dimargaritomycetes</taxon>
        <taxon>Dimargaritales</taxon>
        <taxon>Dimargaritaceae</taxon>
        <taxon>Dimargaris</taxon>
    </lineage>
</organism>
<dbReference type="Proteomes" id="UP000268162">
    <property type="component" value="Unassembled WGS sequence"/>
</dbReference>
<sequence>MLAWIRSNIGSPESPSPTTCYFIEGFQECAYFHAAVNHAEQLEQYEQARGAPLNTIRVHTQVTPRDEWGSRVDQLRKSIPGATADHTTSPFIYEGCDANMRQFIGGYMAFKKRARPSR</sequence>
<evidence type="ECO:0000313" key="1">
    <source>
        <dbReference type="EMBL" id="RKP38114.1"/>
    </source>
</evidence>
<accession>A0A4P9ZWT3</accession>
<protein>
    <submittedName>
        <fullName evidence="1">Uncharacterized protein</fullName>
    </submittedName>
</protein>
<dbReference type="AlphaFoldDB" id="A0A4P9ZWT3"/>
<dbReference type="EMBL" id="ML002403">
    <property type="protein sequence ID" value="RKP38114.1"/>
    <property type="molecule type" value="Genomic_DNA"/>
</dbReference>
<evidence type="ECO:0000313" key="2">
    <source>
        <dbReference type="Proteomes" id="UP000268162"/>
    </source>
</evidence>
<proteinExistence type="predicted"/>